<proteinExistence type="predicted"/>
<dbReference type="AlphaFoldDB" id="W4H5V2"/>
<feature type="compositionally biased region" description="Pro residues" evidence="1">
    <location>
        <begin position="146"/>
        <end position="166"/>
    </location>
</feature>
<feature type="compositionally biased region" description="Low complexity" evidence="1">
    <location>
        <begin position="121"/>
        <end position="145"/>
    </location>
</feature>
<dbReference type="RefSeq" id="XP_009823433.1">
    <property type="nucleotide sequence ID" value="XM_009825131.1"/>
</dbReference>
<dbReference type="GeneID" id="20803758"/>
<dbReference type="OrthoDB" id="79529at2759"/>
<protein>
    <submittedName>
        <fullName evidence="3">Uncharacterized protein</fullName>
    </submittedName>
</protein>
<feature type="compositionally biased region" description="Low complexity" evidence="1">
    <location>
        <begin position="58"/>
        <end position="111"/>
    </location>
</feature>
<keyword evidence="2" id="KW-0812">Transmembrane</keyword>
<reference evidence="3" key="1">
    <citation type="submission" date="2013-12" db="EMBL/GenBank/DDBJ databases">
        <title>The Genome Sequence of Aphanomyces astaci APO3.</title>
        <authorList>
            <consortium name="The Broad Institute Genomics Platform"/>
            <person name="Russ C."/>
            <person name="Tyler B."/>
            <person name="van West P."/>
            <person name="Dieguez-Uribeondo J."/>
            <person name="Young S.K."/>
            <person name="Zeng Q."/>
            <person name="Gargeya S."/>
            <person name="Fitzgerald M."/>
            <person name="Abouelleil A."/>
            <person name="Alvarado L."/>
            <person name="Chapman S.B."/>
            <person name="Gainer-Dewar J."/>
            <person name="Goldberg J."/>
            <person name="Griggs A."/>
            <person name="Gujja S."/>
            <person name="Hansen M."/>
            <person name="Howarth C."/>
            <person name="Imamovic A."/>
            <person name="Ireland A."/>
            <person name="Larimer J."/>
            <person name="McCowan C."/>
            <person name="Murphy C."/>
            <person name="Pearson M."/>
            <person name="Poon T.W."/>
            <person name="Priest M."/>
            <person name="Roberts A."/>
            <person name="Saif S."/>
            <person name="Shea T."/>
            <person name="Sykes S."/>
            <person name="Wortman J."/>
            <person name="Nusbaum C."/>
            <person name="Birren B."/>
        </authorList>
    </citation>
    <scope>NUCLEOTIDE SEQUENCE [LARGE SCALE GENOMIC DNA]</scope>
    <source>
        <strain evidence="3">APO3</strain>
    </source>
</reference>
<sequence>MVLSSPRRVLQVDDLTVDGISDEGDVVPAPTTAPERISPQRRTARPRQSRTPTPPSTLPTSPSSSTETTSAGSTPRPTVTTPTPTTPRVTTLPPTTTLAVSTAVVTTTTSPTPSPTPSPTSSPTSSSTQSTLLPTTSLATTSTPAPLLPTTPLPKTPTSSPIPPAPVLVPTTLPSVESADLPWGDIAPPSTTLFEAFDPTTGTPSTPQATSFPVSAIVAIVAGVLAVLVTAAVVAYYRRRYRQMSLQYLQNMQSTAWTFDDATVDNDSHAPSGPPRSPSMSIWTNPNRPASEFSSGFKAQWQRHAFPSPGSTADYQARRARLSSLQTEVNHEGMRHNGWYQASLADSSVAAHHPKMAMPLRHGMTGGSSVESLSRLDPAQRLHMNRQGHNLMYDTHQASYISTANDHECDSAISFKSSGGESTSPRPTTKRSTRGDNHLSMSSWDEP</sequence>
<organism evidence="3">
    <name type="scientific">Aphanomyces astaci</name>
    <name type="common">Crayfish plague agent</name>
    <dbReference type="NCBI Taxonomy" id="112090"/>
    <lineage>
        <taxon>Eukaryota</taxon>
        <taxon>Sar</taxon>
        <taxon>Stramenopiles</taxon>
        <taxon>Oomycota</taxon>
        <taxon>Saprolegniomycetes</taxon>
        <taxon>Saprolegniales</taxon>
        <taxon>Verrucalvaceae</taxon>
        <taxon>Aphanomyces</taxon>
    </lineage>
</organism>
<feature type="region of interest" description="Disordered" evidence="1">
    <location>
        <begin position="1"/>
        <end position="166"/>
    </location>
</feature>
<name>W4H5V2_APHAT</name>
<feature type="region of interest" description="Disordered" evidence="1">
    <location>
        <begin position="411"/>
        <end position="447"/>
    </location>
</feature>
<accession>W4H5V2</accession>
<evidence type="ECO:0000256" key="1">
    <source>
        <dbReference type="SAM" id="MobiDB-lite"/>
    </source>
</evidence>
<keyword evidence="2" id="KW-1133">Transmembrane helix</keyword>
<dbReference type="VEuPathDB" id="FungiDB:H257_01762"/>
<keyword evidence="2" id="KW-0472">Membrane</keyword>
<feature type="transmembrane region" description="Helical" evidence="2">
    <location>
        <begin position="214"/>
        <end position="237"/>
    </location>
</feature>
<gene>
    <name evidence="3" type="ORF">H257_01762</name>
</gene>
<evidence type="ECO:0000256" key="2">
    <source>
        <dbReference type="SAM" id="Phobius"/>
    </source>
</evidence>
<evidence type="ECO:0000313" key="3">
    <source>
        <dbReference type="EMBL" id="ETV86634.1"/>
    </source>
</evidence>
<dbReference type="EMBL" id="KI913116">
    <property type="protein sequence ID" value="ETV86634.1"/>
    <property type="molecule type" value="Genomic_DNA"/>
</dbReference>